<feature type="transmembrane region" description="Helical" evidence="6">
    <location>
        <begin position="6"/>
        <end position="24"/>
    </location>
</feature>
<accession>A0A2W5I9T4</accession>
<evidence type="ECO:0000313" key="8">
    <source>
        <dbReference type="Proteomes" id="UP000248606"/>
    </source>
</evidence>
<evidence type="ECO:0000256" key="5">
    <source>
        <dbReference type="ARBA" id="ARBA00023136"/>
    </source>
</evidence>
<feature type="transmembrane region" description="Helical" evidence="6">
    <location>
        <begin position="36"/>
        <end position="55"/>
    </location>
</feature>
<gene>
    <name evidence="7" type="ORF">DI579_06280</name>
</gene>
<name>A0A2W5I9T4_9ACTN</name>
<dbReference type="GO" id="GO:0015075">
    <property type="term" value="F:monoatomic ion transmembrane transporter activity"/>
    <property type="evidence" value="ECO:0007669"/>
    <property type="project" value="InterPro"/>
</dbReference>
<dbReference type="EMBL" id="QFOZ01000011">
    <property type="protein sequence ID" value="PZP88470.1"/>
    <property type="molecule type" value="Genomic_DNA"/>
</dbReference>
<reference evidence="7 8" key="1">
    <citation type="submission" date="2017-08" db="EMBL/GenBank/DDBJ databases">
        <title>Infants hospitalized years apart are colonized by the same room-sourced microbial strains.</title>
        <authorList>
            <person name="Brooks B."/>
            <person name="Olm M.R."/>
            <person name="Firek B.A."/>
            <person name="Baker R."/>
            <person name="Thomas B.C."/>
            <person name="Morowitz M.J."/>
            <person name="Banfield J.F."/>
        </authorList>
    </citation>
    <scope>NUCLEOTIDE SEQUENCE [LARGE SCALE GENOMIC DNA]</scope>
    <source>
        <strain evidence="7">S2_006_000_R1_57</strain>
    </source>
</reference>
<dbReference type="GO" id="GO:0005886">
    <property type="term" value="C:plasma membrane"/>
    <property type="evidence" value="ECO:0007669"/>
    <property type="project" value="UniProtKB-SubCell"/>
</dbReference>
<evidence type="ECO:0000256" key="4">
    <source>
        <dbReference type="ARBA" id="ARBA00022989"/>
    </source>
</evidence>
<evidence type="ECO:0000256" key="1">
    <source>
        <dbReference type="ARBA" id="ARBA00004651"/>
    </source>
</evidence>
<proteinExistence type="predicted"/>
<comment type="subcellular location">
    <subcellularLocation>
        <location evidence="1">Cell membrane</location>
        <topology evidence="1">Multi-pass membrane protein</topology>
    </subcellularLocation>
</comment>
<keyword evidence="3 6" id="KW-0812">Transmembrane</keyword>
<dbReference type="RefSeq" id="WP_290598845.1">
    <property type="nucleotide sequence ID" value="NZ_CAKZIO010000015.1"/>
</dbReference>
<evidence type="ECO:0000313" key="7">
    <source>
        <dbReference type="EMBL" id="PZP88470.1"/>
    </source>
</evidence>
<dbReference type="Pfam" id="PF04066">
    <property type="entry name" value="MrpF_PhaF"/>
    <property type="match status" value="1"/>
</dbReference>
<organism evidence="7 8">
    <name type="scientific">Lawsonella clevelandensis</name>
    <dbReference type="NCBI Taxonomy" id="1528099"/>
    <lineage>
        <taxon>Bacteria</taxon>
        <taxon>Bacillati</taxon>
        <taxon>Actinomycetota</taxon>
        <taxon>Actinomycetes</taxon>
        <taxon>Mycobacteriales</taxon>
        <taxon>Lawsonellaceae</taxon>
        <taxon>Lawsonella</taxon>
    </lineage>
</organism>
<comment type="caution">
    <text evidence="7">The sequence shown here is derived from an EMBL/GenBank/DDBJ whole genome shotgun (WGS) entry which is preliminary data.</text>
</comment>
<keyword evidence="4 6" id="KW-1133">Transmembrane helix</keyword>
<protein>
    <submittedName>
        <fullName evidence="7">Uncharacterized protein</fullName>
    </submittedName>
</protein>
<dbReference type="Proteomes" id="UP000248606">
    <property type="component" value="Unassembled WGS sequence"/>
</dbReference>
<evidence type="ECO:0000256" key="3">
    <source>
        <dbReference type="ARBA" id="ARBA00022692"/>
    </source>
</evidence>
<dbReference type="AlphaFoldDB" id="A0A2W5I9T4"/>
<dbReference type="InterPro" id="IPR007208">
    <property type="entry name" value="MrpF/PhaF-like"/>
</dbReference>
<evidence type="ECO:0000256" key="2">
    <source>
        <dbReference type="ARBA" id="ARBA00022475"/>
    </source>
</evidence>
<feature type="transmembrane region" description="Helical" evidence="6">
    <location>
        <begin position="61"/>
        <end position="84"/>
    </location>
</feature>
<keyword evidence="2" id="KW-1003">Cell membrane</keyword>
<keyword evidence="5 6" id="KW-0472">Membrane</keyword>
<sequence>MKTLTIMLSIASVIVIIGMLLGLYRGIKGPDGASRVAVNDLIFYGMLSVVGFIGIHNNSSILFDTLMIGGLFGAVSTIALSRVINRGHR</sequence>
<evidence type="ECO:0000256" key="6">
    <source>
        <dbReference type="SAM" id="Phobius"/>
    </source>
</evidence>